<evidence type="ECO:0000313" key="3">
    <source>
        <dbReference type="EMBL" id="EKM50487.1"/>
    </source>
</evidence>
<feature type="region of interest" description="Disordered" evidence="1">
    <location>
        <begin position="124"/>
        <end position="152"/>
    </location>
</feature>
<dbReference type="GeneID" id="18913365"/>
<evidence type="ECO:0000313" key="4">
    <source>
        <dbReference type="Proteomes" id="UP000008370"/>
    </source>
</evidence>
<feature type="region of interest" description="Disordered" evidence="1">
    <location>
        <begin position="494"/>
        <end position="513"/>
    </location>
</feature>
<feature type="compositionally biased region" description="Low complexity" evidence="1">
    <location>
        <begin position="130"/>
        <end position="143"/>
    </location>
</feature>
<feature type="compositionally biased region" description="Basic residues" evidence="1">
    <location>
        <begin position="369"/>
        <end position="384"/>
    </location>
</feature>
<dbReference type="RefSeq" id="XP_007400759.1">
    <property type="nucleotide sequence ID" value="XM_007400697.1"/>
</dbReference>
<protein>
    <submittedName>
        <fullName evidence="3">Uncharacterized protein</fullName>
    </submittedName>
</protein>
<feature type="region of interest" description="Disordered" evidence="1">
    <location>
        <begin position="357"/>
        <end position="479"/>
    </location>
</feature>
<feature type="transmembrane region" description="Helical" evidence="2">
    <location>
        <begin position="65"/>
        <end position="89"/>
    </location>
</feature>
<proteinExistence type="predicted"/>
<sequence length="637" mass="68845">MSRSKCGCCPEADCSKRYKCSIRTTVRFYPSLFTTLTPPRRDTSRSYSSSPSIPAPALVSTMLPLAFAVVSFVGVALNLFGATLFPVLLPVKPIGQRLIASSATWVQHQSRLLVSYTRRHLSRPASSASRPLVTPSLRRTTPTRPQPPAPTSAKRLVVRSRAKVLDGASQCRSHVAQLQHPVCTVWDERDVVANQPLPYYSGPTSLNLYVVSALSVCSGLLPTTTLLLALDAGLSTRDDDCGFVFSWLGLFVTLVTVLVVLFALHKIFPSKGQRSRQSSSALRTRSRAAKGAKLKAADVPGAAVVARSWFPAPAQPVLEPSGWWTASSSTREACEFSEEVPADMAVDIVEVVTTALAAEPHASEERPKAKSKPKKKRASNKQRKAAPVVEAAQTSTKVVTAEAVTSQAPLPREPQTKVESRPNKASKPTSKKQRPAPKLVQLDKTSPCSAAPRPVSPPSALCEGSMRPWSEHKPLPALKPGDLAVQQRNEELNQSTVFQQVGPWTMPRRPDGSATRIYRLPKAFPALGEVAPSNKPARRLRMLGPKRDRYVPGATRIGGPDGWLVDASQRKPAPPPKPDPRKNAKGKAKANGSTGRPQDDPKLWEGTVQGLILSAIENASAASPRGRRARAGRGRRD</sequence>
<keyword evidence="2" id="KW-0812">Transmembrane</keyword>
<keyword evidence="2" id="KW-0472">Membrane</keyword>
<keyword evidence="4" id="KW-1185">Reference proteome</keyword>
<keyword evidence="2" id="KW-1133">Transmembrane helix</keyword>
<dbReference type="AlphaFoldDB" id="K5WJQ9"/>
<dbReference type="EMBL" id="JH930478">
    <property type="protein sequence ID" value="EKM50487.1"/>
    <property type="molecule type" value="Genomic_DNA"/>
</dbReference>
<organism evidence="3 4">
    <name type="scientific">Phanerochaete carnosa (strain HHB-10118-sp)</name>
    <name type="common">White-rot fungus</name>
    <name type="synonym">Peniophora carnosa</name>
    <dbReference type="NCBI Taxonomy" id="650164"/>
    <lineage>
        <taxon>Eukaryota</taxon>
        <taxon>Fungi</taxon>
        <taxon>Dikarya</taxon>
        <taxon>Basidiomycota</taxon>
        <taxon>Agaricomycotina</taxon>
        <taxon>Agaricomycetes</taxon>
        <taxon>Polyporales</taxon>
        <taxon>Phanerochaetaceae</taxon>
        <taxon>Phanerochaete</taxon>
    </lineage>
</organism>
<feature type="compositionally biased region" description="Polar residues" evidence="1">
    <location>
        <begin position="392"/>
        <end position="408"/>
    </location>
</feature>
<dbReference type="InParanoid" id="K5WJQ9"/>
<gene>
    <name evidence="3" type="ORF">PHACADRAFT_213407</name>
</gene>
<dbReference type="HOGENOM" id="CLU_429665_0_0_1"/>
<accession>K5WJQ9</accession>
<dbReference type="KEGG" id="pco:PHACADRAFT_213407"/>
<dbReference type="Proteomes" id="UP000008370">
    <property type="component" value="Unassembled WGS sequence"/>
</dbReference>
<evidence type="ECO:0000256" key="2">
    <source>
        <dbReference type="SAM" id="Phobius"/>
    </source>
</evidence>
<feature type="transmembrane region" description="Helical" evidence="2">
    <location>
        <begin position="242"/>
        <end position="264"/>
    </location>
</feature>
<feature type="region of interest" description="Disordered" evidence="1">
    <location>
        <begin position="543"/>
        <end position="637"/>
    </location>
</feature>
<reference evidence="3 4" key="1">
    <citation type="journal article" date="2012" name="BMC Genomics">
        <title>Comparative genomics of the white-rot fungi, Phanerochaete carnosa and P. chrysosporium, to elucidate the genetic basis of the distinct wood types they colonize.</title>
        <authorList>
            <person name="Suzuki H."/>
            <person name="MacDonald J."/>
            <person name="Syed K."/>
            <person name="Salamov A."/>
            <person name="Hori C."/>
            <person name="Aerts A."/>
            <person name="Henrissat B."/>
            <person name="Wiebenga A."/>
            <person name="vanKuyk P.A."/>
            <person name="Barry K."/>
            <person name="Lindquist E."/>
            <person name="LaButti K."/>
            <person name="Lapidus A."/>
            <person name="Lucas S."/>
            <person name="Coutinho P."/>
            <person name="Gong Y."/>
            <person name="Samejima M."/>
            <person name="Mahadevan R."/>
            <person name="Abou-Zaid M."/>
            <person name="de Vries R.P."/>
            <person name="Igarashi K."/>
            <person name="Yadav J.S."/>
            <person name="Grigoriev I.V."/>
            <person name="Master E.R."/>
        </authorList>
    </citation>
    <scope>NUCLEOTIDE SEQUENCE [LARGE SCALE GENOMIC DNA]</scope>
    <source>
        <strain evidence="3 4">HHB-10118-sp</strain>
    </source>
</reference>
<name>K5WJQ9_PHACS</name>
<evidence type="ECO:0000256" key="1">
    <source>
        <dbReference type="SAM" id="MobiDB-lite"/>
    </source>
</evidence>
<feature type="transmembrane region" description="Helical" evidence="2">
    <location>
        <begin position="206"/>
        <end position="230"/>
    </location>
</feature>
<feature type="compositionally biased region" description="Basic residues" evidence="1">
    <location>
        <begin position="625"/>
        <end position="637"/>
    </location>
</feature>